<organism evidence="1 2">
    <name type="scientific">Pseudomonas frederiksbergensis</name>
    <dbReference type="NCBI Taxonomy" id="104087"/>
    <lineage>
        <taxon>Bacteria</taxon>
        <taxon>Pseudomonadati</taxon>
        <taxon>Pseudomonadota</taxon>
        <taxon>Gammaproteobacteria</taxon>
        <taxon>Pseudomonadales</taxon>
        <taxon>Pseudomonadaceae</taxon>
        <taxon>Pseudomonas</taxon>
    </lineage>
</organism>
<gene>
    <name evidence="1" type="ORF">C5612_14875</name>
</gene>
<dbReference type="EMBL" id="PUIN01000008">
    <property type="protein sequence ID" value="PQP03116.1"/>
    <property type="molecule type" value="Genomic_DNA"/>
</dbReference>
<sequence length="62" mass="6732">MAFTEPTAVCVMLRNLWRASLLALGCAAAPIIWQPLPIFVSAAHSSGSKLPRHKSRCIETPD</sequence>
<evidence type="ECO:0000313" key="1">
    <source>
        <dbReference type="EMBL" id="PQP03116.1"/>
    </source>
</evidence>
<dbReference type="AlphaFoldDB" id="A0A2S8HKR2"/>
<protein>
    <submittedName>
        <fullName evidence="1">Uncharacterized protein</fullName>
    </submittedName>
</protein>
<comment type="caution">
    <text evidence="1">The sequence shown here is derived from an EMBL/GenBank/DDBJ whole genome shotgun (WGS) entry which is preliminary data.</text>
</comment>
<name>A0A2S8HKR2_9PSED</name>
<proteinExistence type="predicted"/>
<evidence type="ECO:0000313" key="2">
    <source>
        <dbReference type="Proteomes" id="UP000239687"/>
    </source>
</evidence>
<reference evidence="1 2" key="1">
    <citation type="submission" date="2018-02" db="EMBL/GenBank/DDBJ databases">
        <title>Draft genome sequencing of Pseudomonas frederiksbergensis 11-D3.</title>
        <authorList>
            <person name="Zheng B.-X."/>
        </authorList>
    </citation>
    <scope>NUCLEOTIDE SEQUENCE [LARGE SCALE GENOMIC DNA]</scope>
    <source>
        <strain evidence="1 2">11-D3</strain>
    </source>
</reference>
<accession>A0A2S8HKR2</accession>
<dbReference type="Proteomes" id="UP000239687">
    <property type="component" value="Unassembled WGS sequence"/>
</dbReference>